<dbReference type="SUPFAM" id="SSF48452">
    <property type="entry name" value="TPR-like"/>
    <property type="match status" value="2"/>
</dbReference>
<dbReference type="InterPro" id="IPR045209">
    <property type="entry name" value="Rrp5"/>
</dbReference>
<dbReference type="Proteomes" id="UP001152795">
    <property type="component" value="Unassembled WGS sequence"/>
</dbReference>
<protein>
    <submittedName>
        <fullName evidence="7">RRP5 homolog</fullName>
    </submittedName>
</protein>
<dbReference type="InterPro" id="IPR048059">
    <property type="entry name" value="Rrp5_S1_rpt_hs1_sc1"/>
</dbReference>
<dbReference type="InterPro" id="IPR012340">
    <property type="entry name" value="NA-bd_OB-fold"/>
</dbReference>
<feature type="compositionally biased region" description="Basic and acidic residues" evidence="6">
    <location>
        <begin position="1442"/>
        <end position="1453"/>
    </location>
</feature>
<keyword evidence="2" id="KW-0698">rRNA processing</keyword>
<name>A0A7D9D4J4_PARCT</name>
<evidence type="ECO:0000256" key="1">
    <source>
        <dbReference type="ARBA" id="ARBA00004604"/>
    </source>
</evidence>
<feature type="region of interest" description="Disordered" evidence="6">
    <location>
        <begin position="1413"/>
        <end position="1558"/>
    </location>
</feature>
<evidence type="ECO:0000256" key="5">
    <source>
        <dbReference type="ARBA" id="ARBA00023242"/>
    </source>
</evidence>
<organism evidence="7 8">
    <name type="scientific">Paramuricea clavata</name>
    <name type="common">Red gorgonian</name>
    <name type="synonym">Violescent sea-whip</name>
    <dbReference type="NCBI Taxonomy" id="317549"/>
    <lineage>
        <taxon>Eukaryota</taxon>
        <taxon>Metazoa</taxon>
        <taxon>Cnidaria</taxon>
        <taxon>Anthozoa</taxon>
        <taxon>Octocorallia</taxon>
        <taxon>Malacalcyonacea</taxon>
        <taxon>Plexauridae</taxon>
        <taxon>Paramuricea</taxon>
    </lineage>
</organism>
<dbReference type="Pfam" id="PF23231">
    <property type="entry name" value="HAT_Syf1_CNRKL1_C"/>
    <property type="match status" value="1"/>
</dbReference>
<evidence type="ECO:0000256" key="2">
    <source>
        <dbReference type="ARBA" id="ARBA00022552"/>
    </source>
</evidence>
<dbReference type="PANTHER" id="PTHR23270">
    <property type="entry name" value="PROGRAMMED CELL DEATH PROTEIN 11 PRE-RRNA PROCESSING PROTEIN RRP5"/>
    <property type="match status" value="1"/>
</dbReference>
<feature type="compositionally biased region" description="Acidic residues" evidence="6">
    <location>
        <begin position="1491"/>
        <end position="1503"/>
    </location>
</feature>
<dbReference type="SUPFAM" id="SSF50249">
    <property type="entry name" value="Nucleic acid-binding proteins"/>
    <property type="match status" value="11"/>
</dbReference>
<dbReference type="FunFam" id="2.40.50.140:FF:000103">
    <property type="entry name" value="protein RRP5 homolog"/>
    <property type="match status" value="3"/>
</dbReference>
<dbReference type="InterPro" id="IPR057300">
    <property type="entry name" value="OB_Rrp5"/>
</dbReference>
<dbReference type="Pfam" id="PF24685">
    <property type="entry name" value="OB_RRP5_4th"/>
    <property type="match status" value="1"/>
</dbReference>
<dbReference type="InterPro" id="IPR057301">
    <property type="entry name" value="Rrp5_OB_4th"/>
</dbReference>
<dbReference type="SMART" id="SM00386">
    <property type="entry name" value="HAT"/>
    <property type="match status" value="5"/>
</dbReference>
<keyword evidence="4" id="KW-0677">Repeat</keyword>
<dbReference type="CDD" id="cd05693">
    <property type="entry name" value="S1_Rrp5_repeat_hs1_sc1"/>
    <property type="match status" value="1"/>
</dbReference>
<evidence type="ECO:0000313" key="8">
    <source>
        <dbReference type="Proteomes" id="UP001152795"/>
    </source>
</evidence>
<dbReference type="GO" id="GO:0006364">
    <property type="term" value="P:rRNA processing"/>
    <property type="evidence" value="ECO:0007669"/>
    <property type="project" value="UniProtKB-KW"/>
</dbReference>
<dbReference type="SMART" id="SM00316">
    <property type="entry name" value="S1"/>
    <property type="match status" value="14"/>
</dbReference>
<dbReference type="InterPro" id="IPR003107">
    <property type="entry name" value="HAT"/>
</dbReference>
<dbReference type="PROSITE" id="PS50126">
    <property type="entry name" value="S1"/>
    <property type="match status" value="13"/>
</dbReference>
<dbReference type="PANTHER" id="PTHR23270:SF10">
    <property type="entry name" value="PROTEIN RRP5 HOMOLOG"/>
    <property type="match status" value="1"/>
</dbReference>
<feature type="compositionally biased region" description="Basic residues" evidence="6">
    <location>
        <begin position="1432"/>
        <end position="1441"/>
    </location>
</feature>
<feature type="compositionally biased region" description="Acidic residues" evidence="6">
    <location>
        <begin position="1536"/>
        <end position="1546"/>
    </location>
</feature>
<dbReference type="Pfam" id="PF23459">
    <property type="entry name" value="S1_RRP5"/>
    <property type="match status" value="3"/>
</dbReference>
<dbReference type="GO" id="GO:0032040">
    <property type="term" value="C:small-subunit processome"/>
    <property type="evidence" value="ECO:0007669"/>
    <property type="project" value="TreeGrafter"/>
</dbReference>
<keyword evidence="5" id="KW-0539">Nucleus</keyword>
<dbReference type="FunFam" id="1.25.40.10:FF:000065">
    <property type="entry name" value="Programmed cell death 11"/>
    <property type="match status" value="1"/>
</dbReference>
<dbReference type="Pfam" id="PF24682">
    <property type="entry name" value="OB_RRP5"/>
    <property type="match status" value="1"/>
</dbReference>
<dbReference type="FunFam" id="2.40.50.140:FF:000155">
    <property type="entry name" value="rRNA biogenesis protein RRP5"/>
    <property type="match status" value="1"/>
</dbReference>
<comment type="subcellular location">
    <subcellularLocation>
        <location evidence="1">Nucleus</location>
        <location evidence="1">Nucleolus</location>
    </subcellularLocation>
</comment>
<dbReference type="InterPro" id="IPR011990">
    <property type="entry name" value="TPR-like_helical_dom_sf"/>
</dbReference>
<dbReference type="GO" id="GO:0003723">
    <property type="term" value="F:RNA binding"/>
    <property type="evidence" value="ECO:0007669"/>
    <property type="project" value="TreeGrafter"/>
</dbReference>
<evidence type="ECO:0000256" key="6">
    <source>
        <dbReference type="SAM" id="MobiDB-lite"/>
    </source>
</evidence>
<dbReference type="Pfam" id="PF00575">
    <property type="entry name" value="S1"/>
    <property type="match status" value="3"/>
</dbReference>
<sequence length="1848" mass="207090">MSDARENKISRKRKLNTPNKDERKAKSPKKNHSVVQTAANDEEDFPRGGAHPLTPLEIRQAKNEAEKDILFGAITSSGKSKVKSKRKRQSVSDSKPSVVNESFLHMPISTDVNVDNLTFKKLSKGVLLLGVVEEVFEFEMVISLANNLSGCVHITDINPAFTSLLEQEEESGENDEPEHLTNKLQNYFPVGTLLKCVVVSTDSSKHGHSKIRLSINPEDVNSSITPNSICPNMLMSGYVTSTEDHGYALSVGVKGVQGFLLKKNVTEKLHIGQVLDCVVTSTSSDKRMVQLQIDKKKCKTTLTTQKEKIVFSGLLPGMLVKTTVKQVNSHGVVVSFLGGFDGCIDLLHLAKHGGSGDVEKTYPVKTKIICRITYIYPSTKTVGLSNLEHLVNGEPFNFSSLTIGDILEETDVIRLDQSKGLLLHLNDEISGYAHISRLSDEKVTKIDKHFKAGTKHSCRILGLNSMIGLALVTLEKSVLEQPFIRYQDIKPGVVVSGKIQSLLKSGMLVALSDHIRGYCQSLHYADVTLKHPEKKLHEGKNVKCRVLEVEAERKRLRLTHKKTLVNSEFPIITSLSKVELGMKTHGFITSIRDYGCIVHFYNNIHGLVPKAELGLKSSEDPSNAFYVGQVVTCVVMSCSPAKQKLSLSFNSSAVPSSPTSKPLAPGTFVDVDVVGRTESGLDVQIKPSNTPAFLPLAHLSDNFSNCGALLEVFSPNPGGNSELTSLSNILSYGRNKDKSLIVSRKQSLIKRATEGTLIRRFDDLNVGMILPGFTRQLMPYGVFVEFSPNTYGLAPNSLLSNNYIADAAQHFEVGQSVMAKITEIDRERRRLLVSLKSCDCYPDQSDESKEKRDKRSVDLLVDFIKERDEILESLRMRSKDTSTFIDVLLGSIVPGKVSAIKNSGVTFLLENGIEGFAPPQLTKGANVAVDEVLNTFVLDYDLVNKRLDLTVDSNLVRKRKEIKSKNKKKLNIGEVVSAVVQTIHREYLVVILPSHGLRLAYVPVKETLNDVRDPTSRFKIGQTCEATVQKYVRSKLDKREYLILSVDVNEESTENVKPGAILNALITSIKGVQINVQFCGKKYKGRVCITEISDDVTEGDNPLAVYSRGEKIQVKVLGFRDSVKHNFLPITHRNFAKAYAELSARPSRLREDEDDNNNERKSFEKKLEDYKEGEKIFCFVKTVRDYDIWMVVSTSLNGRVTLVDVSTDIEVLKDMSSHFKVGSGHQCTVLKVNQEQKSLDLSMSDCEITKGNIVPGKITKMLPRKGLAVQLPHKKHGTVFLTDIRDDFKENPAEDYQVNQVVSCYVLAVNDNGHTDLSTRASKTEGVTSEEKSDKDIQSFNDIEEGNIVRGYVKAVTDVGVFVSLSRSIVARVQIKNLSHYFVKNWKPLFPLGKLVKGKVLSIDPNNNQIELSLKGKDVGDKDPAPKPERREKKKLTNGKRQHGEDDDGRHSESEDEGEKILKKLRKGDDDEDDEQSIDETLAEKKSSNDPSEDNDTEEDDNVEEKPTLKIPGGFNWHSVENDGDGGQAEDRTANTDDDTSGDEENTQVARKKSKRAKRAAKKAEEEFLYKTEQALLNKDQGPQTAEDFDRILLSTPNDSLLWLQYMAYYLHLTEIDKARAVAERALKSISFREESEKFNVWIAFLNLENSYGTQDSLVKVFQRALEQNEPKQVFKQLVNIYVGSNKFEATEQLHQTMIKRFKSSKKVWIDYATYLMERGELDSARNLLQRSFKSLEKRKHIETISRFAMLEFKHGEPERGKTLLDNVLISYPKRTDIWSMYVDVLAKNEDLAAARRLFDKALACKLSSKKMKFIFKKYLEFEKKHGDESTVESVKKMAEEYVRDKAV</sequence>
<feature type="region of interest" description="Disordered" evidence="6">
    <location>
        <begin position="1"/>
        <end position="54"/>
    </location>
</feature>
<dbReference type="InterPro" id="IPR003029">
    <property type="entry name" value="S1_domain"/>
</dbReference>
<dbReference type="Gene3D" id="2.40.50.140">
    <property type="entry name" value="Nucleic acid-binding proteins"/>
    <property type="match status" value="11"/>
</dbReference>
<dbReference type="InterPro" id="IPR057302">
    <property type="entry name" value="Rrp5_S1"/>
</dbReference>
<comment type="caution">
    <text evidence="7">The sequence shown here is derived from an EMBL/GenBank/DDBJ whole genome shotgun (WGS) entry which is preliminary data.</text>
</comment>
<keyword evidence="3" id="KW-0597">Phosphoprotein</keyword>
<dbReference type="InterPro" id="IPR055430">
    <property type="entry name" value="HAT_Syf1_CNRKL1_C"/>
</dbReference>
<keyword evidence="8" id="KW-1185">Reference proteome</keyword>
<dbReference type="Gene3D" id="1.25.40.10">
    <property type="entry name" value="Tetratricopeptide repeat domain"/>
    <property type="match status" value="2"/>
</dbReference>
<dbReference type="EMBL" id="CACRXK020000004">
    <property type="protein sequence ID" value="CAB3976613.1"/>
    <property type="molecule type" value="Genomic_DNA"/>
</dbReference>
<dbReference type="CDD" id="cd05697">
    <property type="entry name" value="S1_Rrp5_repeat_hs5"/>
    <property type="match status" value="1"/>
</dbReference>
<evidence type="ECO:0000313" key="7">
    <source>
        <dbReference type="EMBL" id="CAB3976613.1"/>
    </source>
</evidence>
<dbReference type="CDD" id="cd04461">
    <property type="entry name" value="S1_Rrp5_repeat_hs8_sc7"/>
    <property type="match status" value="1"/>
</dbReference>
<accession>A0A7D9D4J4</accession>
<feature type="compositionally biased region" description="Basic and acidic residues" evidence="6">
    <location>
        <begin position="1414"/>
        <end position="1431"/>
    </location>
</feature>
<proteinExistence type="predicted"/>
<evidence type="ECO:0000256" key="4">
    <source>
        <dbReference type="ARBA" id="ARBA00022737"/>
    </source>
</evidence>
<gene>
    <name evidence="7" type="ORF">PACLA_8A011221</name>
</gene>
<evidence type="ECO:0000256" key="3">
    <source>
        <dbReference type="ARBA" id="ARBA00022553"/>
    </source>
</evidence>
<dbReference type="OrthoDB" id="412781at2759"/>
<reference evidence="7" key="1">
    <citation type="submission" date="2020-04" db="EMBL/GenBank/DDBJ databases">
        <authorList>
            <person name="Alioto T."/>
            <person name="Alioto T."/>
            <person name="Gomez Garrido J."/>
        </authorList>
    </citation>
    <scope>NUCLEOTIDE SEQUENCE</scope>
    <source>
        <strain evidence="7">A484AB</strain>
    </source>
</reference>